<dbReference type="RefSeq" id="WP_211926418.1">
    <property type="nucleotide sequence ID" value="NZ_JAGQFT020000002.1"/>
</dbReference>
<accession>A0A8J8AXB9</accession>
<reference evidence="3 4" key="1">
    <citation type="journal article" date="2021" name="Microbiol. Resour. Announc.">
        <title>Draft Genome Sequence of Coralloluteibacterium stylophorae LMG 29479T.</title>
        <authorList>
            <person name="Karlyshev A.V."/>
            <person name="Kudryashova E.B."/>
            <person name="Ariskina E.V."/>
            <person name="Conroy A.P."/>
            <person name="Abidueva E.Y."/>
        </authorList>
    </citation>
    <scope>NUCLEOTIDE SEQUENCE [LARGE SCALE GENOMIC DNA]</scope>
    <source>
        <strain evidence="3 4">LMG 29479</strain>
    </source>
</reference>
<protein>
    <submittedName>
        <fullName evidence="2">Formate dehydrogenase subunit delta</fullName>
    </submittedName>
</protein>
<dbReference type="InterPro" id="IPR021074">
    <property type="entry name" value="Formate_DH_dsu"/>
</dbReference>
<dbReference type="AlphaFoldDB" id="A0A8J8AXB9"/>
<evidence type="ECO:0000313" key="4">
    <source>
        <dbReference type="Proteomes" id="UP000675747"/>
    </source>
</evidence>
<gene>
    <name evidence="3" type="ORF">KB893_003630</name>
    <name evidence="2" type="ORF">KB893_08105</name>
</gene>
<evidence type="ECO:0000256" key="1">
    <source>
        <dbReference type="SAM" id="MobiDB-lite"/>
    </source>
</evidence>
<dbReference type="EMBL" id="JAGQFT010000054">
    <property type="protein sequence ID" value="MBR0562476.1"/>
    <property type="molecule type" value="Genomic_DNA"/>
</dbReference>
<dbReference type="Pfam" id="PF11390">
    <property type="entry name" value="FdsD"/>
    <property type="match status" value="1"/>
</dbReference>
<comment type="caution">
    <text evidence="2">The sequence shown here is derived from an EMBL/GenBank/DDBJ whole genome shotgun (WGS) entry which is preliminary data.</text>
</comment>
<name>A0A8J8AXB9_9GAMM</name>
<evidence type="ECO:0000313" key="3">
    <source>
        <dbReference type="EMBL" id="MBS7456226.1"/>
    </source>
</evidence>
<evidence type="ECO:0000313" key="2">
    <source>
        <dbReference type="EMBL" id="MBR0562476.1"/>
    </source>
</evidence>
<sequence length="88" mass="9839">MDPNRLAEMANDIGRYFAAEPEENAAIEGMVLHLQRFWEPRMRNQIVAYLGQGGELLEPLPRKAIERLAPRKDQNPPPPYPEGGGDAG</sequence>
<proteinExistence type="predicted"/>
<dbReference type="EMBL" id="JAGQFT020000002">
    <property type="protein sequence ID" value="MBS7456226.1"/>
    <property type="molecule type" value="Genomic_DNA"/>
</dbReference>
<feature type="region of interest" description="Disordered" evidence="1">
    <location>
        <begin position="67"/>
        <end position="88"/>
    </location>
</feature>
<keyword evidence="4" id="KW-1185">Reference proteome</keyword>
<dbReference type="Proteomes" id="UP000675747">
    <property type="component" value="Unassembled WGS sequence"/>
</dbReference>
<organism evidence="2">
    <name type="scientific">Coralloluteibacterium stylophorae</name>
    <dbReference type="NCBI Taxonomy" id="1776034"/>
    <lineage>
        <taxon>Bacteria</taxon>
        <taxon>Pseudomonadati</taxon>
        <taxon>Pseudomonadota</taxon>
        <taxon>Gammaproteobacteria</taxon>
        <taxon>Lysobacterales</taxon>
        <taxon>Lysobacteraceae</taxon>
        <taxon>Coralloluteibacterium</taxon>
    </lineage>
</organism>
<reference evidence="2" key="2">
    <citation type="submission" date="2021-04" db="EMBL/GenBank/DDBJ databases">
        <authorList>
            <person name="Karlyshev A.V."/>
        </authorList>
    </citation>
    <scope>NUCLEOTIDE SEQUENCE</scope>
    <source>
        <strain evidence="2">LMG 29479</strain>
    </source>
</reference>